<evidence type="ECO:0000256" key="3">
    <source>
        <dbReference type="ARBA" id="ARBA00022630"/>
    </source>
</evidence>
<evidence type="ECO:0000256" key="1">
    <source>
        <dbReference type="ARBA" id="ARBA00001974"/>
    </source>
</evidence>
<dbReference type="Proteomes" id="UP001063166">
    <property type="component" value="Unassembled WGS sequence"/>
</dbReference>
<dbReference type="EMBL" id="BRPK01000009">
    <property type="protein sequence ID" value="GLB40801.1"/>
    <property type="molecule type" value="Genomic_DNA"/>
</dbReference>
<evidence type="ECO:0000259" key="5">
    <source>
        <dbReference type="PROSITE" id="PS00624"/>
    </source>
</evidence>
<feature type="domain" description="Glucose-methanol-choline oxidoreductase N-terminal" evidence="5">
    <location>
        <begin position="78"/>
        <end position="92"/>
    </location>
</feature>
<dbReference type="GO" id="GO:0016614">
    <property type="term" value="F:oxidoreductase activity, acting on CH-OH group of donors"/>
    <property type="evidence" value="ECO:0007669"/>
    <property type="project" value="InterPro"/>
</dbReference>
<dbReference type="Pfam" id="PF00732">
    <property type="entry name" value="GMC_oxred_N"/>
    <property type="match status" value="1"/>
</dbReference>
<organism evidence="6 7">
    <name type="scientific">Lyophyllum shimeji</name>
    <name type="common">Hon-shimeji</name>
    <name type="synonym">Tricholoma shimeji</name>
    <dbReference type="NCBI Taxonomy" id="47721"/>
    <lineage>
        <taxon>Eukaryota</taxon>
        <taxon>Fungi</taxon>
        <taxon>Dikarya</taxon>
        <taxon>Basidiomycota</taxon>
        <taxon>Agaricomycotina</taxon>
        <taxon>Agaricomycetes</taxon>
        <taxon>Agaricomycetidae</taxon>
        <taxon>Agaricales</taxon>
        <taxon>Tricholomatineae</taxon>
        <taxon>Lyophyllaceae</taxon>
        <taxon>Lyophyllum</taxon>
    </lineage>
</organism>
<dbReference type="PROSITE" id="PS00624">
    <property type="entry name" value="GMC_OXRED_2"/>
    <property type="match status" value="1"/>
</dbReference>
<comment type="caution">
    <text evidence="6">The sequence shown here is derived from an EMBL/GenBank/DDBJ whole genome shotgun (WGS) entry which is preliminary data.</text>
</comment>
<keyword evidence="7" id="KW-1185">Reference proteome</keyword>
<proteinExistence type="inferred from homology"/>
<dbReference type="SUPFAM" id="SSF51905">
    <property type="entry name" value="FAD/NAD(P)-binding domain"/>
    <property type="match status" value="1"/>
</dbReference>
<dbReference type="Gene3D" id="3.30.560.10">
    <property type="entry name" value="Glucose Oxidase, domain 3"/>
    <property type="match status" value="1"/>
</dbReference>
<evidence type="ECO:0000313" key="6">
    <source>
        <dbReference type="EMBL" id="GLB40801.1"/>
    </source>
</evidence>
<dbReference type="InterPro" id="IPR012132">
    <property type="entry name" value="GMC_OxRdtase"/>
</dbReference>
<keyword evidence="4" id="KW-0274">FAD</keyword>
<dbReference type="AlphaFoldDB" id="A0A9P3PT49"/>
<protein>
    <submittedName>
        <fullName evidence="6">Aryl-alcohol oxidase</fullName>
    </submittedName>
</protein>
<gene>
    <name evidence="6" type="ORF">LshimejAT787_0900160</name>
</gene>
<sequence>MVSTIGKGVRSSSATSYLGPQFIERRNLHVLLHAQVARLLRAGSSRGKHEFKTVEFTEGVGGPRRTVKARKEIILSAGSIGSPHILLNSGIGDNAELSRVGIKTLVHLPSVGKNLSDHPFVVNQWVVNSTNTFETINRNATVAARDLQQWSETKMGPLVDGTFNHAGWIRVPRSAGIFGGLLDPAAGPNTAHVEFVISNGLSHVPLPTNIGNMSFFVISTAVLTPVSRTSSSTCPPFSTLAL</sequence>
<evidence type="ECO:0000313" key="7">
    <source>
        <dbReference type="Proteomes" id="UP001063166"/>
    </source>
</evidence>
<evidence type="ECO:0000256" key="4">
    <source>
        <dbReference type="ARBA" id="ARBA00022827"/>
    </source>
</evidence>
<comment type="similarity">
    <text evidence="2">Belongs to the GMC oxidoreductase family.</text>
</comment>
<dbReference type="InterPro" id="IPR000172">
    <property type="entry name" value="GMC_OxRdtase_N"/>
</dbReference>
<evidence type="ECO:0000256" key="2">
    <source>
        <dbReference type="ARBA" id="ARBA00010790"/>
    </source>
</evidence>
<dbReference type="PANTHER" id="PTHR11552">
    <property type="entry name" value="GLUCOSE-METHANOL-CHOLINE GMC OXIDOREDUCTASE"/>
    <property type="match status" value="1"/>
</dbReference>
<dbReference type="Gene3D" id="3.50.50.60">
    <property type="entry name" value="FAD/NAD(P)-binding domain"/>
    <property type="match status" value="1"/>
</dbReference>
<name>A0A9P3PT49_LYOSH</name>
<dbReference type="OrthoDB" id="269227at2759"/>
<dbReference type="GO" id="GO:0050660">
    <property type="term" value="F:flavin adenine dinucleotide binding"/>
    <property type="evidence" value="ECO:0007669"/>
    <property type="project" value="InterPro"/>
</dbReference>
<comment type="cofactor">
    <cofactor evidence="1">
        <name>FAD</name>
        <dbReference type="ChEBI" id="CHEBI:57692"/>
    </cofactor>
</comment>
<dbReference type="InterPro" id="IPR036188">
    <property type="entry name" value="FAD/NAD-bd_sf"/>
</dbReference>
<accession>A0A9P3PT49</accession>
<dbReference type="PANTHER" id="PTHR11552:SF147">
    <property type="entry name" value="CHOLINE DEHYDROGENASE, MITOCHONDRIAL"/>
    <property type="match status" value="1"/>
</dbReference>
<keyword evidence="3" id="KW-0285">Flavoprotein</keyword>
<reference evidence="6" key="1">
    <citation type="submission" date="2022-07" db="EMBL/GenBank/DDBJ databases">
        <title>The genome of Lyophyllum shimeji provides insight into the initial evolution of ectomycorrhizal fungal genome.</title>
        <authorList>
            <person name="Kobayashi Y."/>
            <person name="Shibata T."/>
            <person name="Hirakawa H."/>
            <person name="Shigenobu S."/>
            <person name="Nishiyama T."/>
            <person name="Yamada A."/>
            <person name="Hasebe M."/>
            <person name="Kawaguchi M."/>
        </authorList>
    </citation>
    <scope>NUCLEOTIDE SEQUENCE</scope>
    <source>
        <strain evidence="6">AT787</strain>
    </source>
</reference>